<dbReference type="EMBL" id="DTMZ01000136">
    <property type="protein sequence ID" value="HGD13545.1"/>
    <property type="molecule type" value="Genomic_DNA"/>
</dbReference>
<feature type="domain" description="NADPH-dependent FMN reductase-like" evidence="3">
    <location>
        <begin position="5"/>
        <end position="156"/>
    </location>
</feature>
<comment type="caution">
    <text evidence="4">The sequence shown here is derived from an EMBL/GenBank/DDBJ whole genome shotgun (WGS) entry which is preliminary data.</text>
</comment>
<dbReference type="PANTHER" id="PTHR43278:SF2">
    <property type="entry name" value="IRON-SULFUR FLAVOPROTEIN"/>
    <property type="match status" value="1"/>
</dbReference>
<dbReference type="PANTHER" id="PTHR43278">
    <property type="entry name" value="NAD(P)H-DEPENDENT FMN-CONTAINING OXIDOREDUCTASE YWQN-RELATED"/>
    <property type="match status" value="1"/>
</dbReference>
<evidence type="ECO:0000256" key="2">
    <source>
        <dbReference type="ARBA" id="ARBA00022643"/>
    </source>
</evidence>
<dbReference type="AlphaFoldDB" id="A0A7V3PU95"/>
<protein>
    <submittedName>
        <fullName evidence="4">Flavodoxin family protein</fullName>
    </submittedName>
</protein>
<dbReference type="Gene3D" id="3.40.50.360">
    <property type="match status" value="1"/>
</dbReference>
<dbReference type="InterPro" id="IPR005025">
    <property type="entry name" value="FMN_Rdtase-like_dom"/>
</dbReference>
<organism evidence="4">
    <name type="scientific">candidate division WOR-3 bacterium</name>
    <dbReference type="NCBI Taxonomy" id="2052148"/>
    <lineage>
        <taxon>Bacteria</taxon>
        <taxon>Bacteria division WOR-3</taxon>
    </lineage>
</organism>
<dbReference type="InterPro" id="IPR029039">
    <property type="entry name" value="Flavoprotein-like_sf"/>
</dbReference>
<keyword evidence="1" id="KW-0285">Flavoprotein</keyword>
<evidence type="ECO:0000259" key="3">
    <source>
        <dbReference type="Pfam" id="PF03358"/>
    </source>
</evidence>
<dbReference type="GO" id="GO:0016491">
    <property type="term" value="F:oxidoreductase activity"/>
    <property type="evidence" value="ECO:0007669"/>
    <property type="project" value="InterPro"/>
</dbReference>
<sequence length="189" mass="20936">MKGKKVLVLEGSPRRGNTAWVTDWVLAGLGSRGIQVKRIRVCDLNILGCQECFGCAEQKSAGCQQDDDMLGIYDLMVDSDLTIWTSPVFCWGVTSQLKAVVDRCFALLNGENLLNGSKWAVILTAGGDHYDGADLAVAMFRRLAEFGKVDYLGQLVIANCPQPPVLRRQERIIADARRFGKELRRQIFG</sequence>
<dbReference type="SUPFAM" id="SSF52218">
    <property type="entry name" value="Flavoproteins"/>
    <property type="match status" value="1"/>
</dbReference>
<keyword evidence="2" id="KW-0288">FMN</keyword>
<accession>A0A7V3PU95</accession>
<evidence type="ECO:0000313" key="4">
    <source>
        <dbReference type="EMBL" id="HGD13545.1"/>
    </source>
</evidence>
<proteinExistence type="predicted"/>
<dbReference type="Pfam" id="PF03358">
    <property type="entry name" value="FMN_red"/>
    <property type="match status" value="1"/>
</dbReference>
<gene>
    <name evidence="4" type="ORF">ENX16_05670</name>
</gene>
<reference evidence="4" key="1">
    <citation type="journal article" date="2020" name="mSystems">
        <title>Genome- and Community-Level Interaction Insights into Carbon Utilization and Element Cycling Functions of Hydrothermarchaeota in Hydrothermal Sediment.</title>
        <authorList>
            <person name="Zhou Z."/>
            <person name="Liu Y."/>
            <person name="Xu W."/>
            <person name="Pan J."/>
            <person name="Luo Z.H."/>
            <person name="Li M."/>
        </authorList>
    </citation>
    <scope>NUCLEOTIDE SEQUENCE [LARGE SCALE GENOMIC DNA]</scope>
    <source>
        <strain evidence="4">SpSt-914</strain>
    </source>
</reference>
<evidence type="ECO:0000256" key="1">
    <source>
        <dbReference type="ARBA" id="ARBA00022630"/>
    </source>
</evidence>
<name>A0A7V3PU95_UNCW3</name>
<dbReference type="InterPro" id="IPR051796">
    <property type="entry name" value="ISF_SsuE-like"/>
</dbReference>